<comment type="caution">
    <text evidence="3">The sequence shown here is derived from an EMBL/GenBank/DDBJ whole genome shotgun (WGS) entry which is preliminary data.</text>
</comment>
<dbReference type="Proteomes" id="UP000266234">
    <property type="component" value="Unassembled WGS sequence"/>
</dbReference>
<accession>A0A395TBJ8</accession>
<evidence type="ECO:0000313" key="4">
    <source>
        <dbReference type="Proteomes" id="UP000266234"/>
    </source>
</evidence>
<dbReference type="InterPro" id="IPR032466">
    <property type="entry name" value="Metal_Hydrolase"/>
</dbReference>
<sequence>MSERILLKNGSVIVHDDHDRIQILDNCDVLISNGVIEKVGQNISSVSDCEILDCTNKIISPGFVDTHHHLWQTQLKGYGVDNCWLEYFSDDLLQSFNYTPEDIYWGQLAGCLEAIDAGTTFVLDHCHGCRTPEHADAAIAAFGDSGIRGVFAYAETFLNLAKWDSESCIPQPTSISESYIRHVEHLAKESPFADGRVAMGVAFDNYHLPKDEVEKLFRRAVKTGIRLITSHCGNFGLSVPQTLERYSLFPSPESDYTMVLSHGNYLEKSDLDMISRHQIPLACTPATEAQGSMGWHLLFEPGLNTALGADCHFLNSSSLMQAARNALLFTRLQTTLELKSEGRKPLKFDRTSHDVFNKATIQAARAVGMQDQIGSIQVGRRADILVFTRTSSLAFGAAAIETPVEAIVGYSEPRDIETVLVGGHFRKRAGALIPILKNGETIRIDSILLEIHRSQREIRKRRQACNVDLSRSLVANVARMKP</sequence>
<protein>
    <recommendedName>
        <fullName evidence="2">Amidohydrolase-related domain-containing protein</fullName>
    </recommendedName>
</protein>
<evidence type="ECO:0000256" key="1">
    <source>
        <dbReference type="ARBA" id="ARBA00022801"/>
    </source>
</evidence>
<dbReference type="Gene3D" id="3.20.20.140">
    <property type="entry name" value="Metal-dependent hydrolases"/>
    <property type="match status" value="1"/>
</dbReference>
<dbReference type="GO" id="GO:0016810">
    <property type="term" value="F:hydrolase activity, acting on carbon-nitrogen (but not peptide) bonds"/>
    <property type="evidence" value="ECO:0007669"/>
    <property type="project" value="InterPro"/>
</dbReference>
<dbReference type="InterPro" id="IPR006680">
    <property type="entry name" value="Amidohydro-rel"/>
</dbReference>
<dbReference type="PANTHER" id="PTHR43794:SF11">
    <property type="entry name" value="AMIDOHYDROLASE-RELATED DOMAIN-CONTAINING PROTEIN"/>
    <property type="match status" value="1"/>
</dbReference>
<dbReference type="OrthoDB" id="194468at2759"/>
<keyword evidence="1" id="KW-0378">Hydrolase</keyword>
<name>A0A395TBJ8_9HYPO</name>
<dbReference type="SUPFAM" id="SSF51556">
    <property type="entry name" value="Metallo-dependent hydrolases"/>
    <property type="match status" value="1"/>
</dbReference>
<evidence type="ECO:0000259" key="2">
    <source>
        <dbReference type="Pfam" id="PF01979"/>
    </source>
</evidence>
<dbReference type="AlphaFoldDB" id="A0A395TBJ8"/>
<dbReference type="Gene3D" id="2.30.40.10">
    <property type="entry name" value="Urease, subunit C, domain 1"/>
    <property type="match status" value="1"/>
</dbReference>
<organism evidence="3 4">
    <name type="scientific">Fusarium longipes</name>
    <dbReference type="NCBI Taxonomy" id="694270"/>
    <lineage>
        <taxon>Eukaryota</taxon>
        <taxon>Fungi</taxon>
        <taxon>Dikarya</taxon>
        <taxon>Ascomycota</taxon>
        <taxon>Pezizomycotina</taxon>
        <taxon>Sordariomycetes</taxon>
        <taxon>Hypocreomycetidae</taxon>
        <taxon>Hypocreales</taxon>
        <taxon>Nectriaceae</taxon>
        <taxon>Fusarium</taxon>
    </lineage>
</organism>
<gene>
    <name evidence="3" type="ORF">FLONG3_26</name>
</gene>
<dbReference type="SUPFAM" id="SSF51338">
    <property type="entry name" value="Composite domain of metallo-dependent hydrolases"/>
    <property type="match status" value="2"/>
</dbReference>
<proteinExistence type="predicted"/>
<feature type="domain" description="Amidohydrolase-related" evidence="2">
    <location>
        <begin position="58"/>
        <end position="424"/>
    </location>
</feature>
<reference evidence="3 4" key="1">
    <citation type="journal article" date="2018" name="PLoS Pathog.">
        <title>Evolution of structural diversity of trichothecenes, a family of toxins produced by plant pathogenic and entomopathogenic fungi.</title>
        <authorList>
            <person name="Proctor R.H."/>
            <person name="McCormick S.P."/>
            <person name="Kim H.S."/>
            <person name="Cardoza R.E."/>
            <person name="Stanley A.M."/>
            <person name="Lindo L."/>
            <person name="Kelly A."/>
            <person name="Brown D.W."/>
            <person name="Lee T."/>
            <person name="Vaughan M.M."/>
            <person name="Alexander N.J."/>
            <person name="Busman M."/>
            <person name="Gutierrez S."/>
        </authorList>
    </citation>
    <scope>NUCLEOTIDE SEQUENCE [LARGE SCALE GENOMIC DNA]</scope>
    <source>
        <strain evidence="3 4">NRRL 20695</strain>
    </source>
</reference>
<dbReference type="EMBL" id="PXOG01000001">
    <property type="protein sequence ID" value="RGP81829.1"/>
    <property type="molecule type" value="Genomic_DNA"/>
</dbReference>
<dbReference type="STRING" id="694270.A0A395TBJ8"/>
<evidence type="ECO:0000313" key="3">
    <source>
        <dbReference type="EMBL" id="RGP81829.1"/>
    </source>
</evidence>
<keyword evidence="4" id="KW-1185">Reference proteome</keyword>
<dbReference type="InterPro" id="IPR050287">
    <property type="entry name" value="MTA/SAH_deaminase"/>
</dbReference>
<dbReference type="PANTHER" id="PTHR43794">
    <property type="entry name" value="AMINOHYDROLASE SSNA-RELATED"/>
    <property type="match status" value="1"/>
</dbReference>
<dbReference type="InterPro" id="IPR011059">
    <property type="entry name" value="Metal-dep_hydrolase_composite"/>
</dbReference>
<dbReference type="Pfam" id="PF01979">
    <property type="entry name" value="Amidohydro_1"/>
    <property type="match status" value="1"/>
</dbReference>